<protein>
    <recommendedName>
        <fullName evidence="3">F-box domain-containing protein</fullName>
    </recommendedName>
</protein>
<evidence type="ECO:0000313" key="2">
    <source>
        <dbReference type="Proteomes" id="UP000070444"/>
    </source>
</evidence>
<accession>A0A137NVB9</accession>
<proteinExistence type="predicted"/>
<dbReference type="Proteomes" id="UP000070444">
    <property type="component" value="Unassembled WGS sequence"/>
</dbReference>
<name>A0A137NVB9_CONC2</name>
<gene>
    <name evidence="1" type="ORF">CONCODRAFT_11547</name>
</gene>
<dbReference type="EMBL" id="KQ964710">
    <property type="protein sequence ID" value="KXN66564.1"/>
    <property type="molecule type" value="Genomic_DNA"/>
</dbReference>
<keyword evidence="2" id="KW-1185">Reference proteome</keyword>
<dbReference type="SUPFAM" id="SSF52047">
    <property type="entry name" value="RNI-like"/>
    <property type="match status" value="1"/>
</dbReference>
<evidence type="ECO:0008006" key="3">
    <source>
        <dbReference type="Google" id="ProtNLM"/>
    </source>
</evidence>
<evidence type="ECO:0000313" key="1">
    <source>
        <dbReference type="EMBL" id="KXN66564.1"/>
    </source>
</evidence>
<sequence>MKEENNNNIEKVIWRYLPNIYQLSQYLPQSDLIQLSLACSQFRDKLNSVIFKKLELMRGGIVIPGKPNKSSKKKQLISLLDMLEEGYLDRYNIVNHCIFGEFFNSRFARNFFNLFNNITQLELYSGNDYNCYIHLSITEDIGSNTALIEALYPLKNLESLTMSSELINSLIYSSRLSLKLPVCLKSLNLIESKVDLNRLKFYPFENINEEYSNLKKVTIINDTMLSSMVTRMKSLTDVTIFNHKYFSKNSLIQFLLLNPQLEKLTAPAYFLERDLVNSILQMKQLKQLNIKYSLYRTSDDIRNMPVNKSIEHLNISCPISSDILVLIFNNLKSIKVLEFSNFSFYSILDIKFSANEGRIPLLHLNSLMFANDAIRLFKNPKIFDRIRLTNMFDLDYYLTNYKGDDLESWDVCNLDPTNSTEFNLIKKT</sequence>
<dbReference type="OrthoDB" id="1055097at2759"/>
<reference evidence="1 2" key="1">
    <citation type="journal article" date="2015" name="Genome Biol. Evol.">
        <title>Phylogenomic analyses indicate that early fungi evolved digesting cell walls of algal ancestors of land plants.</title>
        <authorList>
            <person name="Chang Y."/>
            <person name="Wang S."/>
            <person name="Sekimoto S."/>
            <person name="Aerts A.L."/>
            <person name="Choi C."/>
            <person name="Clum A."/>
            <person name="LaButti K.M."/>
            <person name="Lindquist E.A."/>
            <person name="Yee Ngan C."/>
            <person name="Ohm R.A."/>
            <person name="Salamov A.A."/>
            <person name="Grigoriev I.V."/>
            <person name="Spatafora J.W."/>
            <person name="Berbee M.L."/>
        </authorList>
    </citation>
    <scope>NUCLEOTIDE SEQUENCE [LARGE SCALE GENOMIC DNA]</scope>
    <source>
        <strain evidence="1 2">NRRL 28638</strain>
    </source>
</reference>
<organism evidence="1 2">
    <name type="scientific">Conidiobolus coronatus (strain ATCC 28846 / CBS 209.66 / NRRL 28638)</name>
    <name type="common">Delacroixia coronata</name>
    <dbReference type="NCBI Taxonomy" id="796925"/>
    <lineage>
        <taxon>Eukaryota</taxon>
        <taxon>Fungi</taxon>
        <taxon>Fungi incertae sedis</taxon>
        <taxon>Zoopagomycota</taxon>
        <taxon>Entomophthoromycotina</taxon>
        <taxon>Entomophthoromycetes</taxon>
        <taxon>Entomophthorales</taxon>
        <taxon>Ancylistaceae</taxon>
        <taxon>Conidiobolus</taxon>
    </lineage>
</organism>
<dbReference type="AlphaFoldDB" id="A0A137NVB9"/>
<dbReference type="Gene3D" id="3.80.10.10">
    <property type="entry name" value="Ribonuclease Inhibitor"/>
    <property type="match status" value="1"/>
</dbReference>
<dbReference type="InterPro" id="IPR032675">
    <property type="entry name" value="LRR_dom_sf"/>
</dbReference>